<dbReference type="AlphaFoldDB" id="A0A9N9DYU1"/>
<feature type="non-terminal residue" evidence="2">
    <location>
        <position position="48"/>
    </location>
</feature>
<accession>A0A9N9DYU1</accession>
<keyword evidence="3" id="KW-1185">Reference proteome</keyword>
<evidence type="ECO:0000256" key="1">
    <source>
        <dbReference type="SAM" id="MobiDB-lite"/>
    </source>
</evidence>
<reference evidence="2" key="1">
    <citation type="submission" date="2021-06" db="EMBL/GenBank/DDBJ databases">
        <authorList>
            <person name="Kallberg Y."/>
            <person name="Tangrot J."/>
            <person name="Rosling A."/>
        </authorList>
    </citation>
    <scope>NUCLEOTIDE SEQUENCE</scope>
    <source>
        <strain evidence="2">FL130A</strain>
    </source>
</reference>
<organism evidence="2 3">
    <name type="scientific">Ambispora leptoticha</name>
    <dbReference type="NCBI Taxonomy" id="144679"/>
    <lineage>
        <taxon>Eukaryota</taxon>
        <taxon>Fungi</taxon>
        <taxon>Fungi incertae sedis</taxon>
        <taxon>Mucoromycota</taxon>
        <taxon>Glomeromycotina</taxon>
        <taxon>Glomeromycetes</taxon>
        <taxon>Archaeosporales</taxon>
        <taxon>Ambisporaceae</taxon>
        <taxon>Ambispora</taxon>
    </lineage>
</organism>
<dbReference type="Proteomes" id="UP000789508">
    <property type="component" value="Unassembled WGS sequence"/>
</dbReference>
<evidence type="ECO:0000313" key="2">
    <source>
        <dbReference type="EMBL" id="CAG8652259.1"/>
    </source>
</evidence>
<sequence>MAEHRNSGQEKEEVRKFKNEQRLKKGGSTNAETEAATYKTKICKTFEQ</sequence>
<gene>
    <name evidence="2" type="ORF">ALEPTO_LOCUS10056</name>
</gene>
<feature type="compositionally biased region" description="Basic and acidic residues" evidence="1">
    <location>
        <begin position="1"/>
        <end position="23"/>
    </location>
</feature>
<name>A0A9N9DYU1_9GLOM</name>
<feature type="region of interest" description="Disordered" evidence="1">
    <location>
        <begin position="1"/>
        <end position="48"/>
    </location>
</feature>
<evidence type="ECO:0000313" key="3">
    <source>
        <dbReference type="Proteomes" id="UP000789508"/>
    </source>
</evidence>
<dbReference type="EMBL" id="CAJVPS010009653">
    <property type="protein sequence ID" value="CAG8652259.1"/>
    <property type="molecule type" value="Genomic_DNA"/>
</dbReference>
<protein>
    <submittedName>
        <fullName evidence="2">2730_t:CDS:1</fullName>
    </submittedName>
</protein>
<comment type="caution">
    <text evidence="2">The sequence shown here is derived from an EMBL/GenBank/DDBJ whole genome shotgun (WGS) entry which is preliminary data.</text>
</comment>
<proteinExistence type="predicted"/>